<keyword evidence="3" id="KW-1185">Reference proteome</keyword>
<dbReference type="EMBL" id="CM001748">
    <property type="protein sequence ID" value="KJB60731.1"/>
    <property type="molecule type" value="Genomic_DNA"/>
</dbReference>
<dbReference type="STRING" id="29730.A0A0D2TYJ0"/>
<dbReference type="GO" id="GO:0009507">
    <property type="term" value="C:chloroplast"/>
    <property type="evidence" value="ECO:0007669"/>
    <property type="project" value="TreeGrafter"/>
</dbReference>
<evidence type="ECO:0000256" key="1">
    <source>
        <dbReference type="PROSITE-ProRule" id="PRU01006"/>
    </source>
</evidence>
<dbReference type="Gramene" id="KJB60731">
    <property type="protein sequence ID" value="KJB60731"/>
    <property type="gene ID" value="B456_009G322700"/>
</dbReference>
<dbReference type="InterPro" id="IPR011990">
    <property type="entry name" value="TPR-like_helical_dom_sf"/>
</dbReference>
<dbReference type="GO" id="GO:0009506">
    <property type="term" value="C:plasmodesma"/>
    <property type="evidence" value="ECO:0007669"/>
    <property type="project" value="TreeGrafter"/>
</dbReference>
<dbReference type="PROSITE" id="PS50236">
    <property type="entry name" value="CHCR"/>
    <property type="match status" value="1"/>
</dbReference>
<gene>
    <name evidence="2" type="ORF">B456_009G322700</name>
</gene>
<dbReference type="OMA" id="KHEMLEM"/>
<dbReference type="InterPro" id="IPR055358">
    <property type="entry name" value="CHCR"/>
</dbReference>
<proteinExistence type="predicted"/>
<dbReference type="SUPFAM" id="SSF48371">
    <property type="entry name" value="ARM repeat"/>
    <property type="match status" value="1"/>
</dbReference>
<evidence type="ECO:0000313" key="2">
    <source>
        <dbReference type="EMBL" id="KJB60731.1"/>
    </source>
</evidence>
<dbReference type="Gene3D" id="1.25.40.10">
    <property type="entry name" value="Tetratricopeptide repeat domain"/>
    <property type="match status" value="1"/>
</dbReference>
<feature type="repeat" description="CHCR" evidence="1">
    <location>
        <begin position="1"/>
        <end position="116"/>
    </location>
</feature>
<dbReference type="GO" id="GO:0032051">
    <property type="term" value="F:clathrin light chain binding"/>
    <property type="evidence" value="ECO:0007669"/>
    <property type="project" value="TreeGrafter"/>
</dbReference>
<organism evidence="2 3">
    <name type="scientific">Gossypium raimondii</name>
    <name type="common">Peruvian cotton</name>
    <name type="synonym">Gossypium klotzschianum subsp. raimondii</name>
    <dbReference type="NCBI Taxonomy" id="29730"/>
    <lineage>
        <taxon>Eukaryota</taxon>
        <taxon>Viridiplantae</taxon>
        <taxon>Streptophyta</taxon>
        <taxon>Embryophyta</taxon>
        <taxon>Tracheophyta</taxon>
        <taxon>Spermatophyta</taxon>
        <taxon>Magnoliopsida</taxon>
        <taxon>eudicotyledons</taxon>
        <taxon>Gunneridae</taxon>
        <taxon>Pentapetalae</taxon>
        <taxon>rosids</taxon>
        <taxon>malvids</taxon>
        <taxon>Malvales</taxon>
        <taxon>Malvaceae</taxon>
        <taxon>Malvoideae</taxon>
        <taxon>Gossypium</taxon>
    </lineage>
</organism>
<dbReference type="GO" id="GO:0071439">
    <property type="term" value="C:clathrin complex"/>
    <property type="evidence" value="ECO:0007669"/>
    <property type="project" value="TreeGrafter"/>
</dbReference>
<dbReference type="InterPro" id="IPR016024">
    <property type="entry name" value="ARM-type_fold"/>
</dbReference>
<dbReference type="GO" id="GO:0006886">
    <property type="term" value="P:intracellular protein transport"/>
    <property type="evidence" value="ECO:0007669"/>
    <property type="project" value="UniProtKB-UniRule"/>
</dbReference>
<accession>A0A0D2TYJ0</accession>
<dbReference type="PANTHER" id="PTHR10292:SF34">
    <property type="entry name" value="CLATHRIN HEAVY CHAIN 1-RELATED"/>
    <property type="match status" value="1"/>
</dbReference>
<dbReference type="Pfam" id="PF00637">
    <property type="entry name" value="Clathrin"/>
    <property type="match status" value="1"/>
</dbReference>
<dbReference type="Proteomes" id="UP000032304">
    <property type="component" value="Chromosome 9"/>
</dbReference>
<evidence type="ECO:0000313" key="3">
    <source>
        <dbReference type="Proteomes" id="UP000032304"/>
    </source>
</evidence>
<dbReference type="GO" id="GO:0005886">
    <property type="term" value="C:plasma membrane"/>
    <property type="evidence" value="ECO:0007669"/>
    <property type="project" value="TreeGrafter"/>
</dbReference>
<dbReference type="InterPro" id="IPR000547">
    <property type="entry name" value="Clathrin_H-chain/VPS_repeat"/>
</dbReference>
<dbReference type="GO" id="GO:0005794">
    <property type="term" value="C:Golgi apparatus"/>
    <property type="evidence" value="ECO:0007669"/>
    <property type="project" value="TreeGrafter"/>
</dbReference>
<dbReference type="GO" id="GO:0006898">
    <property type="term" value="P:receptor-mediated endocytosis"/>
    <property type="evidence" value="ECO:0007669"/>
    <property type="project" value="TreeGrafter"/>
</dbReference>
<dbReference type="AlphaFoldDB" id="A0A0D2TYJ0"/>
<evidence type="ECO:0008006" key="4">
    <source>
        <dbReference type="Google" id="ProtNLM"/>
    </source>
</evidence>
<name>A0A0D2TYJ0_GOSRA</name>
<reference evidence="2 3" key="1">
    <citation type="journal article" date="2012" name="Nature">
        <title>Repeated polyploidization of Gossypium genomes and the evolution of spinnable cotton fibres.</title>
        <authorList>
            <person name="Paterson A.H."/>
            <person name="Wendel J.F."/>
            <person name="Gundlach H."/>
            <person name="Guo H."/>
            <person name="Jenkins J."/>
            <person name="Jin D."/>
            <person name="Llewellyn D."/>
            <person name="Showmaker K.C."/>
            <person name="Shu S."/>
            <person name="Udall J."/>
            <person name="Yoo M.J."/>
            <person name="Byers R."/>
            <person name="Chen W."/>
            <person name="Doron-Faigenboim A."/>
            <person name="Duke M.V."/>
            <person name="Gong L."/>
            <person name="Grimwood J."/>
            <person name="Grover C."/>
            <person name="Grupp K."/>
            <person name="Hu G."/>
            <person name="Lee T.H."/>
            <person name="Li J."/>
            <person name="Lin L."/>
            <person name="Liu T."/>
            <person name="Marler B.S."/>
            <person name="Page J.T."/>
            <person name="Roberts A.W."/>
            <person name="Romanel E."/>
            <person name="Sanders W.S."/>
            <person name="Szadkowski E."/>
            <person name="Tan X."/>
            <person name="Tang H."/>
            <person name="Xu C."/>
            <person name="Wang J."/>
            <person name="Wang Z."/>
            <person name="Zhang D."/>
            <person name="Zhang L."/>
            <person name="Ashrafi H."/>
            <person name="Bedon F."/>
            <person name="Bowers J.E."/>
            <person name="Brubaker C.L."/>
            <person name="Chee P.W."/>
            <person name="Das S."/>
            <person name="Gingle A.R."/>
            <person name="Haigler C.H."/>
            <person name="Harker D."/>
            <person name="Hoffmann L.V."/>
            <person name="Hovav R."/>
            <person name="Jones D.C."/>
            <person name="Lemke C."/>
            <person name="Mansoor S."/>
            <person name="ur Rahman M."/>
            <person name="Rainville L.N."/>
            <person name="Rambani A."/>
            <person name="Reddy U.K."/>
            <person name="Rong J.K."/>
            <person name="Saranga Y."/>
            <person name="Scheffler B.E."/>
            <person name="Scheffler J.A."/>
            <person name="Stelly D.M."/>
            <person name="Triplett B.A."/>
            <person name="Van Deynze A."/>
            <person name="Vaslin M.F."/>
            <person name="Waghmare V.N."/>
            <person name="Walford S.A."/>
            <person name="Wright R.J."/>
            <person name="Zaki E.A."/>
            <person name="Zhang T."/>
            <person name="Dennis E.S."/>
            <person name="Mayer K.F."/>
            <person name="Peterson D.G."/>
            <person name="Rokhsar D.S."/>
            <person name="Wang X."/>
            <person name="Schmutz J."/>
        </authorList>
    </citation>
    <scope>NUCLEOTIDE SEQUENCE [LARGE SCALE GENOMIC DNA]</scope>
</reference>
<dbReference type="PANTHER" id="PTHR10292">
    <property type="entry name" value="CLATHRIN HEAVY CHAIN RELATED"/>
    <property type="match status" value="1"/>
</dbReference>
<sequence length="124" mass="14605">MVVVQSNNVSTVNEALNEIHVEEEDYDRLRESIDLHHNFDQIGLAQKIEKHEMLEMRRVAAYIYKKEGKWKHSIVLSKKDKIYKDAMETVSQSGDRELLRSCLFTSLNRERRNALHRASLFVMT</sequence>
<protein>
    <recommendedName>
        <fullName evidence="4">Clathrin heavy chain linker core motif domain-containing protein</fullName>
    </recommendedName>
</protein>
<dbReference type="Gene3D" id="1.25.40.730">
    <property type="match status" value="1"/>
</dbReference>
<dbReference type="eggNOG" id="KOG0985">
    <property type="taxonomic scope" value="Eukaryota"/>
</dbReference>